<dbReference type="EMBL" id="CP017717">
    <property type="protein sequence ID" value="AQZ63207.1"/>
    <property type="molecule type" value="Genomic_DNA"/>
</dbReference>
<keyword evidence="3" id="KW-1185">Reference proteome</keyword>
<dbReference type="SUPFAM" id="SSF55931">
    <property type="entry name" value="Glutamine synthetase/guanido kinase"/>
    <property type="match status" value="1"/>
</dbReference>
<accession>A0A1U9ZZ53</accession>
<reference evidence="3" key="1">
    <citation type="journal article" date="2017" name="Med. Chem. Commun.">
        <title>Nonomuraea sp. ATCC 55076 harbours the largest actinomycete chromosome to date and the kistamicin biosynthetic gene cluster.</title>
        <authorList>
            <person name="Nazari B."/>
            <person name="Forneris C.C."/>
            <person name="Gibson M.I."/>
            <person name="Moon K."/>
            <person name="Schramma K.R."/>
            <person name="Seyedsayamdost M.R."/>
        </authorList>
    </citation>
    <scope>NUCLEOTIDE SEQUENCE [LARGE SCALE GENOMIC DNA]</scope>
    <source>
        <strain evidence="3">ATCC 55076</strain>
    </source>
</reference>
<dbReference type="KEGG" id="noa:BKM31_18615"/>
<dbReference type="AlphaFoldDB" id="A0A1U9ZZ53"/>
<gene>
    <name evidence="2" type="ORF">BKM31_18615</name>
</gene>
<dbReference type="GO" id="GO:0003824">
    <property type="term" value="F:catalytic activity"/>
    <property type="evidence" value="ECO:0007669"/>
    <property type="project" value="InterPro"/>
</dbReference>
<evidence type="ECO:0000313" key="2">
    <source>
        <dbReference type="EMBL" id="AQZ63207.1"/>
    </source>
</evidence>
<proteinExistence type="predicted"/>
<sequence length="84" mass="9194">MISSGRAMDERSVHFHAGPSPRYSTAEVRIMDICLSADDAVAMAALVRALAIKELRDGVPIRRMSDRRIDAELARTAPDGLGVW</sequence>
<comment type="catalytic activity">
    <reaction evidence="1">
        <text>L-cysteine + L-glutamate + ATP = gamma-L-glutamyl-L-cysteine + ADP + phosphate + H(+)</text>
        <dbReference type="Rhea" id="RHEA:13285"/>
        <dbReference type="ChEBI" id="CHEBI:15378"/>
        <dbReference type="ChEBI" id="CHEBI:29985"/>
        <dbReference type="ChEBI" id="CHEBI:30616"/>
        <dbReference type="ChEBI" id="CHEBI:35235"/>
        <dbReference type="ChEBI" id="CHEBI:43474"/>
        <dbReference type="ChEBI" id="CHEBI:58173"/>
        <dbReference type="ChEBI" id="CHEBI:456216"/>
        <dbReference type="EC" id="6.3.2.2"/>
    </reaction>
</comment>
<organism evidence="2 3">
    <name type="scientific">[Actinomadura] parvosata subsp. kistnae</name>
    <dbReference type="NCBI Taxonomy" id="1909395"/>
    <lineage>
        <taxon>Bacteria</taxon>
        <taxon>Bacillati</taxon>
        <taxon>Actinomycetota</taxon>
        <taxon>Actinomycetes</taxon>
        <taxon>Streptosporangiales</taxon>
        <taxon>Streptosporangiaceae</taxon>
        <taxon>Nonomuraea</taxon>
    </lineage>
</organism>
<evidence type="ECO:0000256" key="1">
    <source>
        <dbReference type="ARBA" id="ARBA00048819"/>
    </source>
</evidence>
<name>A0A1U9ZZ53_9ACTN</name>
<dbReference type="InterPro" id="IPR006336">
    <property type="entry name" value="GCS2"/>
</dbReference>
<evidence type="ECO:0000313" key="3">
    <source>
        <dbReference type="Proteomes" id="UP000190797"/>
    </source>
</evidence>
<dbReference type="Pfam" id="PF04107">
    <property type="entry name" value="GCS2"/>
    <property type="match status" value="1"/>
</dbReference>
<dbReference type="InterPro" id="IPR014746">
    <property type="entry name" value="Gln_synth/guanido_kin_cat_dom"/>
</dbReference>
<dbReference type="STRING" id="1909395.BKM31_18615"/>
<protein>
    <submittedName>
        <fullName evidence="2">Uncharacterized protein</fullName>
    </submittedName>
</protein>
<dbReference type="Gene3D" id="3.30.590.20">
    <property type="match status" value="1"/>
</dbReference>
<dbReference type="Proteomes" id="UP000190797">
    <property type="component" value="Chromosome"/>
</dbReference>